<sequence length="413" mass="44271">MSGVSKPVIEKSPTVIVVEKEVDDKGSGVVSGDHVARDVLVESRKGLSEPLVVDVDKKDTPGLPPIDINELANVLRNPDMPSHKIMKEVADKIVSNCEKSADAKTPADVPGMKNLFDCIMEVSLLQQDSDNSDDDEPEEDHEPIIRHIPCRFCSKVFGSTMTMKTHVLVAHPREDPVVLNVQQLTKNELEATGDKSGPSSRKRSKSSGRSDLDGREKKSRHPSKTDEAKAASVGAENIPVGTRRASLSRSQSKVSPNAVSRQSTEQQDVAKPRSEIPETPAVLSDPDTATEATTAAAAPSVRSSSRTSEASQSAGSGQKRASKREIEEDRNLNTDSSGGSEETVREPSASKRQRLSQGSTAAASTEAPTGSAISSRSRRSLNAEKRAESGDKSTSETPSPAPQGRPRRSSRRL</sequence>
<accession>A0ABM0K1F6</accession>
<dbReference type="RefSeq" id="XP_005106509.1">
    <property type="nucleotide sequence ID" value="XM_005106452.3"/>
</dbReference>
<feature type="compositionally biased region" description="Basic and acidic residues" evidence="2">
    <location>
        <begin position="323"/>
        <end position="332"/>
    </location>
</feature>
<feature type="compositionally biased region" description="Polar residues" evidence="2">
    <location>
        <begin position="355"/>
        <end position="375"/>
    </location>
</feature>
<feature type="region of interest" description="Disordered" evidence="2">
    <location>
        <begin position="188"/>
        <end position="413"/>
    </location>
</feature>
<evidence type="ECO:0000259" key="3">
    <source>
        <dbReference type="PROSITE" id="PS50157"/>
    </source>
</evidence>
<name>A0ABM0K1F6_APLCA</name>
<evidence type="ECO:0000256" key="2">
    <source>
        <dbReference type="SAM" id="MobiDB-lite"/>
    </source>
</evidence>
<organism evidence="4 5">
    <name type="scientific">Aplysia californica</name>
    <name type="common">California sea hare</name>
    <dbReference type="NCBI Taxonomy" id="6500"/>
    <lineage>
        <taxon>Eukaryota</taxon>
        <taxon>Metazoa</taxon>
        <taxon>Spiralia</taxon>
        <taxon>Lophotrochozoa</taxon>
        <taxon>Mollusca</taxon>
        <taxon>Gastropoda</taxon>
        <taxon>Heterobranchia</taxon>
        <taxon>Euthyneura</taxon>
        <taxon>Tectipleura</taxon>
        <taxon>Aplysiida</taxon>
        <taxon>Aplysioidea</taxon>
        <taxon>Aplysiidae</taxon>
        <taxon>Aplysia</taxon>
    </lineage>
</organism>
<protein>
    <submittedName>
        <fullName evidence="5">Uncharacterized protein LOC101851144</fullName>
    </submittedName>
</protein>
<dbReference type="PROSITE" id="PS00028">
    <property type="entry name" value="ZINC_FINGER_C2H2_1"/>
    <property type="match status" value="1"/>
</dbReference>
<keyword evidence="1" id="KW-0479">Metal-binding</keyword>
<dbReference type="PROSITE" id="PS50157">
    <property type="entry name" value="ZINC_FINGER_C2H2_2"/>
    <property type="match status" value="1"/>
</dbReference>
<dbReference type="InterPro" id="IPR013087">
    <property type="entry name" value="Znf_C2H2_type"/>
</dbReference>
<dbReference type="GeneID" id="101851144"/>
<proteinExistence type="predicted"/>
<feature type="compositionally biased region" description="Polar residues" evidence="2">
    <location>
        <begin position="245"/>
        <end position="267"/>
    </location>
</feature>
<feature type="compositionally biased region" description="Basic and acidic residues" evidence="2">
    <location>
        <begin position="381"/>
        <end position="394"/>
    </location>
</feature>
<reference evidence="5" key="1">
    <citation type="submission" date="2025-08" db="UniProtKB">
        <authorList>
            <consortium name="RefSeq"/>
        </authorList>
    </citation>
    <scope>IDENTIFICATION</scope>
</reference>
<feature type="domain" description="C2H2-type" evidence="3">
    <location>
        <begin position="148"/>
        <end position="176"/>
    </location>
</feature>
<evidence type="ECO:0000313" key="4">
    <source>
        <dbReference type="Proteomes" id="UP000694888"/>
    </source>
</evidence>
<evidence type="ECO:0000313" key="5">
    <source>
        <dbReference type="RefSeq" id="XP_005106509.1"/>
    </source>
</evidence>
<keyword evidence="1" id="KW-0862">Zinc</keyword>
<evidence type="ECO:0000256" key="1">
    <source>
        <dbReference type="PROSITE-ProRule" id="PRU00042"/>
    </source>
</evidence>
<gene>
    <name evidence="5" type="primary">LOC101851144</name>
</gene>
<keyword evidence="1" id="KW-0863">Zinc-finger</keyword>
<keyword evidence="4" id="KW-1185">Reference proteome</keyword>
<dbReference type="Proteomes" id="UP000694888">
    <property type="component" value="Unplaced"/>
</dbReference>
<feature type="compositionally biased region" description="Low complexity" evidence="2">
    <location>
        <begin position="284"/>
        <end position="314"/>
    </location>
</feature>